<dbReference type="GO" id="GO:0005840">
    <property type="term" value="C:ribosome"/>
    <property type="evidence" value="ECO:0007669"/>
    <property type="project" value="UniProtKB-KW"/>
</dbReference>
<dbReference type="InterPro" id="IPR036967">
    <property type="entry name" value="Ribosomal_uS11_sf"/>
</dbReference>
<dbReference type="Proteomes" id="UP000324832">
    <property type="component" value="Unassembled WGS sequence"/>
</dbReference>
<proteinExistence type="inferred from homology"/>
<dbReference type="PANTHER" id="PTHR11759">
    <property type="entry name" value="40S RIBOSOMAL PROTEIN S14/30S RIBOSOMAL PROTEIN S11"/>
    <property type="match status" value="1"/>
</dbReference>
<protein>
    <submittedName>
        <fullName evidence="5">Uncharacterized protein</fullName>
    </submittedName>
</protein>
<dbReference type="InterPro" id="IPR001971">
    <property type="entry name" value="Ribosomal_uS11"/>
</dbReference>
<evidence type="ECO:0000313" key="6">
    <source>
        <dbReference type="Proteomes" id="UP000324832"/>
    </source>
</evidence>
<organism evidence="5 6">
    <name type="scientific">Leptidea sinapis</name>
    <dbReference type="NCBI Taxonomy" id="189913"/>
    <lineage>
        <taxon>Eukaryota</taxon>
        <taxon>Metazoa</taxon>
        <taxon>Ecdysozoa</taxon>
        <taxon>Arthropoda</taxon>
        <taxon>Hexapoda</taxon>
        <taxon>Insecta</taxon>
        <taxon>Pterygota</taxon>
        <taxon>Neoptera</taxon>
        <taxon>Endopterygota</taxon>
        <taxon>Lepidoptera</taxon>
        <taxon>Glossata</taxon>
        <taxon>Ditrysia</taxon>
        <taxon>Papilionoidea</taxon>
        <taxon>Pieridae</taxon>
        <taxon>Dismorphiinae</taxon>
        <taxon>Leptidea</taxon>
    </lineage>
</organism>
<dbReference type="InterPro" id="IPR018102">
    <property type="entry name" value="Ribosomal_uS11_CS"/>
</dbReference>
<dbReference type="SUPFAM" id="SSF53137">
    <property type="entry name" value="Translational machinery components"/>
    <property type="match status" value="1"/>
</dbReference>
<accession>A0A5E4PRP6</accession>
<dbReference type="AlphaFoldDB" id="A0A5E4PRP6"/>
<evidence type="ECO:0000256" key="2">
    <source>
        <dbReference type="ARBA" id="ARBA00022980"/>
    </source>
</evidence>
<dbReference type="PROSITE" id="PS00054">
    <property type="entry name" value="RIBOSOMAL_S11"/>
    <property type="match status" value="1"/>
</dbReference>
<dbReference type="Gene3D" id="3.30.420.80">
    <property type="entry name" value="Ribosomal protein S11"/>
    <property type="match status" value="1"/>
</dbReference>
<keyword evidence="3 4" id="KW-0687">Ribonucleoprotein</keyword>
<name>A0A5E4PRP6_9NEOP</name>
<sequence>MEVMHVRLLSVKYLVELQKAKSWPQAKTKLRKKRFKLLLDHSIWSVKQFSEWRTYLPLSMILSYTTPGPGAQSALRALARSNMKIGRIEDVTPVPSDSTRRKGGRRRLIAKRPHMIGLMEILGFLKLGDGKAPLKQVRDIYGLLKK</sequence>
<evidence type="ECO:0000256" key="3">
    <source>
        <dbReference type="ARBA" id="ARBA00023274"/>
    </source>
</evidence>
<dbReference type="Pfam" id="PF00411">
    <property type="entry name" value="Ribosomal_S11"/>
    <property type="match status" value="1"/>
</dbReference>
<keyword evidence="6" id="KW-1185">Reference proteome</keyword>
<gene>
    <name evidence="5" type="ORF">LSINAPIS_LOCUS1281</name>
</gene>
<evidence type="ECO:0000313" key="5">
    <source>
        <dbReference type="EMBL" id="VVC87751.1"/>
    </source>
</evidence>
<dbReference type="EMBL" id="FZQP02000182">
    <property type="protein sequence ID" value="VVC87751.1"/>
    <property type="molecule type" value="Genomic_DNA"/>
</dbReference>
<dbReference type="GO" id="GO:0006412">
    <property type="term" value="P:translation"/>
    <property type="evidence" value="ECO:0007669"/>
    <property type="project" value="InterPro"/>
</dbReference>
<evidence type="ECO:0000256" key="1">
    <source>
        <dbReference type="ARBA" id="ARBA00006194"/>
    </source>
</evidence>
<evidence type="ECO:0000256" key="4">
    <source>
        <dbReference type="RuleBase" id="RU003629"/>
    </source>
</evidence>
<comment type="similarity">
    <text evidence="1 4">Belongs to the universal ribosomal protein uS11 family.</text>
</comment>
<reference evidence="5 6" key="1">
    <citation type="submission" date="2017-07" db="EMBL/GenBank/DDBJ databases">
        <authorList>
            <person name="Talla V."/>
            <person name="Backstrom N."/>
        </authorList>
    </citation>
    <scope>NUCLEOTIDE SEQUENCE [LARGE SCALE GENOMIC DNA]</scope>
</reference>
<dbReference type="GO" id="GO:1990904">
    <property type="term" value="C:ribonucleoprotein complex"/>
    <property type="evidence" value="ECO:0007669"/>
    <property type="project" value="UniProtKB-KW"/>
</dbReference>
<dbReference type="GO" id="GO:0003735">
    <property type="term" value="F:structural constituent of ribosome"/>
    <property type="evidence" value="ECO:0007669"/>
    <property type="project" value="InterPro"/>
</dbReference>
<keyword evidence="2 4" id="KW-0689">Ribosomal protein</keyword>